<dbReference type="AlphaFoldDB" id="A0A3L6TRT8"/>
<comment type="caution">
    <text evidence="1">The sequence shown here is derived from an EMBL/GenBank/DDBJ whole genome shotgun (WGS) entry which is preliminary data.</text>
</comment>
<gene>
    <name evidence="1" type="ORF">C2845_PM01G42300</name>
</gene>
<dbReference type="Pfam" id="PF21230">
    <property type="entry name" value="Nakanori"/>
    <property type="match status" value="1"/>
</dbReference>
<evidence type="ECO:0000313" key="1">
    <source>
        <dbReference type="EMBL" id="RLN43043.1"/>
    </source>
</evidence>
<name>A0A3L6TRT8_PANMI</name>
<proteinExistence type="predicted"/>
<dbReference type="EMBL" id="PQIB02000001">
    <property type="protein sequence ID" value="RLN43043.1"/>
    <property type="molecule type" value="Genomic_DNA"/>
</dbReference>
<dbReference type="OrthoDB" id="2617878at2759"/>
<dbReference type="InterPro" id="IPR053085">
    <property type="entry name" value="Jasmonate-induced_protein"/>
</dbReference>
<reference evidence="2" key="1">
    <citation type="journal article" date="2019" name="Nat. Commun.">
        <title>The genome of broomcorn millet.</title>
        <authorList>
            <person name="Zou C."/>
            <person name="Miki D."/>
            <person name="Li D."/>
            <person name="Tang Q."/>
            <person name="Xiao L."/>
            <person name="Rajput S."/>
            <person name="Deng P."/>
            <person name="Jia W."/>
            <person name="Huang R."/>
            <person name="Zhang M."/>
            <person name="Sun Y."/>
            <person name="Hu J."/>
            <person name="Fu X."/>
            <person name="Schnable P.S."/>
            <person name="Li F."/>
            <person name="Zhang H."/>
            <person name="Feng B."/>
            <person name="Zhu X."/>
            <person name="Liu R."/>
            <person name="Schnable J.C."/>
            <person name="Zhu J.-K."/>
            <person name="Zhang H."/>
        </authorList>
    </citation>
    <scope>NUCLEOTIDE SEQUENCE [LARGE SCALE GENOMIC DNA]</scope>
</reference>
<evidence type="ECO:0000313" key="2">
    <source>
        <dbReference type="Proteomes" id="UP000275267"/>
    </source>
</evidence>
<keyword evidence="2" id="KW-1185">Reference proteome</keyword>
<dbReference type="STRING" id="4540.A0A3L6TRT8"/>
<organism evidence="1 2">
    <name type="scientific">Panicum miliaceum</name>
    <name type="common">Proso millet</name>
    <name type="synonym">Broomcorn millet</name>
    <dbReference type="NCBI Taxonomy" id="4540"/>
    <lineage>
        <taxon>Eukaryota</taxon>
        <taxon>Viridiplantae</taxon>
        <taxon>Streptophyta</taxon>
        <taxon>Embryophyta</taxon>
        <taxon>Tracheophyta</taxon>
        <taxon>Spermatophyta</taxon>
        <taxon>Magnoliopsida</taxon>
        <taxon>Liliopsida</taxon>
        <taxon>Poales</taxon>
        <taxon>Poaceae</taxon>
        <taxon>PACMAD clade</taxon>
        <taxon>Panicoideae</taxon>
        <taxon>Panicodae</taxon>
        <taxon>Paniceae</taxon>
        <taxon>Panicinae</taxon>
        <taxon>Panicum</taxon>
        <taxon>Panicum sect. Panicum</taxon>
    </lineage>
</organism>
<dbReference type="PANTHER" id="PTHR36482:SF7">
    <property type="entry name" value="OS04G0308500 PROTEIN"/>
    <property type="match status" value="1"/>
</dbReference>
<protein>
    <submittedName>
        <fullName evidence="1">Uncharacterized protein</fullName>
    </submittedName>
</protein>
<dbReference type="InterPro" id="IPR049065">
    <property type="entry name" value="Nakanori"/>
</dbReference>
<accession>A0A3L6TRT8</accession>
<dbReference type="Proteomes" id="UP000275267">
    <property type="component" value="Unassembled WGS sequence"/>
</dbReference>
<dbReference type="PANTHER" id="PTHR36482">
    <property type="entry name" value="OSJNBA0024J22.15 PROTEIN"/>
    <property type="match status" value="1"/>
</dbReference>
<sequence>MHVDDKKGQTSRYVESLKEIYGNGASNLCLVYNASGDTLRCSAAHRWYSSFYGLGCPPDIGNGQWAAFLHVHNTGVPTGSAYCEIGGVNFHEERWEEIEQRLEGSQYSSYATSDGLEIEAQTEPGTSPMFTAIIRA</sequence>